<dbReference type="AlphaFoldDB" id="A0A934W9M8"/>
<dbReference type="InterPro" id="IPR036397">
    <property type="entry name" value="RNaseH_sf"/>
</dbReference>
<dbReference type="InterPro" id="IPR012337">
    <property type="entry name" value="RNaseH-like_sf"/>
</dbReference>
<protein>
    <submittedName>
        <fullName evidence="1">Uncharacterized protein</fullName>
    </submittedName>
</protein>
<sequence length="152" mass="17567">MRVFIDTEFTDLAKPELISLGLAAETGEECYIEVLFEARRCTDFVRNVVIPLLGKDPDAFCPRNDLRLRILEWLGIVKGSDPIQICYDSPHDWDLFNRALDGQVPGWIEPMPLKSSDINELLLYSYFRRHPDESEHHALSDAKANLYAYRPR</sequence>
<name>A0A934W9M8_9BURK</name>
<comment type="caution">
    <text evidence="1">The sequence shown here is derived from an EMBL/GenBank/DDBJ whole genome shotgun (WGS) entry which is preliminary data.</text>
</comment>
<keyword evidence="2" id="KW-1185">Reference proteome</keyword>
<organism evidence="1 2">
    <name type="scientific">Noviherbaspirillum pedocola</name>
    <dbReference type="NCBI Taxonomy" id="2801341"/>
    <lineage>
        <taxon>Bacteria</taxon>
        <taxon>Pseudomonadati</taxon>
        <taxon>Pseudomonadota</taxon>
        <taxon>Betaproteobacteria</taxon>
        <taxon>Burkholderiales</taxon>
        <taxon>Oxalobacteraceae</taxon>
        <taxon>Noviherbaspirillum</taxon>
    </lineage>
</organism>
<dbReference type="Proteomes" id="UP000622890">
    <property type="component" value="Unassembled WGS sequence"/>
</dbReference>
<dbReference type="EMBL" id="JAEPBG010000011">
    <property type="protein sequence ID" value="MBK4737304.1"/>
    <property type="molecule type" value="Genomic_DNA"/>
</dbReference>
<reference evidence="1" key="1">
    <citation type="submission" date="2021-01" db="EMBL/GenBank/DDBJ databases">
        <title>Genome sequence of strain Noviherbaspirillum sp. DKR-6.</title>
        <authorList>
            <person name="Chaudhary D.K."/>
        </authorList>
    </citation>
    <scope>NUCLEOTIDE SEQUENCE</scope>
    <source>
        <strain evidence="1">DKR-6</strain>
    </source>
</reference>
<accession>A0A934W9M8</accession>
<dbReference type="Gene3D" id="3.30.420.10">
    <property type="entry name" value="Ribonuclease H-like superfamily/Ribonuclease H"/>
    <property type="match status" value="1"/>
</dbReference>
<evidence type="ECO:0000313" key="2">
    <source>
        <dbReference type="Proteomes" id="UP000622890"/>
    </source>
</evidence>
<dbReference type="GO" id="GO:0003676">
    <property type="term" value="F:nucleic acid binding"/>
    <property type="evidence" value="ECO:0007669"/>
    <property type="project" value="InterPro"/>
</dbReference>
<evidence type="ECO:0000313" key="1">
    <source>
        <dbReference type="EMBL" id="MBK4737304.1"/>
    </source>
</evidence>
<dbReference type="RefSeq" id="WP_200595485.1">
    <property type="nucleotide sequence ID" value="NZ_JAEPBG010000011.1"/>
</dbReference>
<proteinExistence type="predicted"/>
<gene>
    <name evidence="1" type="ORF">JJB74_22010</name>
</gene>
<dbReference type="SUPFAM" id="SSF53098">
    <property type="entry name" value="Ribonuclease H-like"/>
    <property type="match status" value="1"/>
</dbReference>